<accession>A0A3D4SXV0</accession>
<organism evidence="1 2">
    <name type="scientific">Corynebacterium nuruki</name>
    <dbReference type="NCBI Taxonomy" id="1032851"/>
    <lineage>
        <taxon>Bacteria</taxon>
        <taxon>Bacillati</taxon>
        <taxon>Actinomycetota</taxon>
        <taxon>Actinomycetes</taxon>
        <taxon>Mycobacteriales</taxon>
        <taxon>Corynebacteriaceae</taxon>
        <taxon>Corynebacterium</taxon>
    </lineage>
</organism>
<dbReference type="AlphaFoldDB" id="A0A3D4SXV0"/>
<dbReference type="Proteomes" id="UP000261739">
    <property type="component" value="Unassembled WGS sequence"/>
</dbReference>
<dbReference type="RefSeq" id="WP_010122594.1">
    <property type="nucleotide sequence ID" value="NZ_DAITTW010000138.1"/>
</dbReference>
<dbReference type="STRING" id="863239.GCA_000213935_00212"/>
<dbReference type="EMBL" id="DQID01000091">
    <property type="protein sequence ID" value="HCT13821.1"/>
    <property type="molecule type" value="Genomic_DNA"/>
</dbReference>
<name>A0A3D4SXV0_9CORY</name>
<comment type="caution">
    <text evidence="1">The sequence shown here is derived from an EMBL/GenBank/DDBJ whole genome shotgun (WGS) entry which is preliminary data.</text>
</comment>
<gene>
    <name evidence="1" type="ORF">DIW82_03230</name>
</gene>
<protein>
    <submittedName>
        <fullName evidence="1">Uncharacterized protein</fullName>
    </submittedName>
</protein>
<reference evidence="1 2" key="1">
    <citation type="journal article" date="2018" name="Nat. Biotechnol.">
        <title>A standardized bacterial taxonomy based on genome phylogeny substantially revises the tree of life.</title>
        <authorList>
            <person name="Parks D.H."/>
            <person name="Chuvochina M."/>
            <person name="Waite D.W."/>
            <person name="Rinke C."/>
            <person name="Skarshewski A."/>
            <person name="Chaumeil P.A."/>
            <person name="Hugenholtz P."/>
        </authorList>
    </citation>
    <scope>NUCLEOTIDE SEQUENCE [LARGE SCALE GENOMIC DNA]</scope>
    <source>
        <strain evidence="1">UBA11247</strain>
    </source>
</reference>
<proteinExistence type="predicted"/>
<sequence length="99" mass="11266">MSVHPDYPDPSLIPGDLPFEHVCEVCGKTESLSSDAAYAAGWDYPPEMGEWGVISVRTCDRCRMTDTVWWAMIHWKKTLDDLTPEQRKTVARILNEVPD</sequence>
<evidence type="ECO:0000313" key="2">
    <source>
        <dbReference type="Proteomes" id="UP000261739"/>
    </source>
</evidence>
<evidence type="ECO:0000313" key="1">
    <source>
        <dbReference type="EMBL" id="HCT13821.1"/>
    </source>
</evidence>